<dbReference type="STRING" id="1220578.FPE01S_02_01090"/>
<gene>
    <name evidence="2" type="ORF">FPE01S_02_01090</name>
</gene>
<dbReference type="RefSeq" id="WP_046368956.1">
    <property type="nucleotide sequence ID" value="NZ_BBWV01000002.1"/>
</dbReference>
<dbReference type="OrthoDB" id="9774205at2"/>
<proteinExistence type="predicted"/>
<dbReference type="EMBL" id="BBWV01000002">
    <property type="protein sequence ID" value="GAO43004.1"/>
    <property type="molecule type" value="Genomic_DNA"/>
</dbReference>
<dbReference type="Proteomes" id="UP000033121">
    <property type="component" value="Unassembled WGS sequence"/>
</dbReference>
<accession>A0A0E9MZI9</accession>
<dbReference type="AlphaFoldDB" id="A0A0E9MZI9"/>
<feature type="domain" description="SGNH hydrolase-type esterase" evidence="1">
    <location>
        <begin position="33"/>
        <end position="217"/>
    </location>
</feature>
<dbReference type="PANTHER" id="PTHR30383">
    <property type="entry name" value="THIOESTERASE 1/PROTEASE 1/LYSOPHOSPHOLIPASE L1"/>
    <property type="match status" value="1"/>
</dbReference>
<dbReference type="Gene3D" id="3.40.50.1110">
    <property type="entry name" value="SGNH hydrolase"/>
    <property type="match status" value="1"/>
</dbReference>
<keyword evidence="3" id="KW-1185">Reference proteome</keyword>
<reference evidence="2 3" key="1">
    <citation type="submission" date="2015-04" db="EMBL/GenBank/DDBJ databases">
        <title>Whole genome shotgun sequence of Flavihumibacter petaseus NBRC 106054.</title>
        <authorList>
            <person name="Miyazawa S."/>
            <person name="Hosoyama A."/>
            <person name="Hashimoto M."/>
            <person name="Noguchi M."/>
            <person name="Tsuchikane K."/>
            <person name="Ohji S."/>
            <person name="Yamazoe A."/>
            <person name="Ichikawa N."/>
            <person name="Kimura A."/>
            <person name="Fujita N."/>
        </authorList>
    </citation>
    <scope>NUCLEOTIDE SEQUENCE [LARGE SCALE GENOMIC DNA]</scope>
    <source>
        <strain evidence="2 3">NBRC 106054</strain>
    </source>
</reference>
<dbReference type="Pfam" id="PF13472">
    <property type="entry name" value="Lipase_GDSL_2"/>
    <property type="match status" value="1"/>
</dbReference>
<dbReference type="PANTHER" id="PTHR30383:SF5">
    <property type="entry name" value="SGNH HYDROLASE-TYPE ESTERASE DOMAIN-CONTAINING PROTEIN"/>
    <property type="match status" value="1"/>
</dbReference>
<comment type="caution">
    <text evidence="2">The sequence shown here is derived from an EMBL/GenBank/DDBJ whole genome shotgun (WGS) entry which is preliminary data.</text>
</comment>
<sequence>MKALLPVFLLICLALPVDLPAQHIPANAKRVLFLGNSITYAGGYINYFETFWLRQHPEQPLEIINMGLPSETVSGLSEDNHADGQFPRPDLHERLYRVIRLAKPDLVFACYGMNDGIYLPFDSTRFRLFQSGIRWLHDTLSSLHIAVILVTPPVYDEAKGGASGYAAVLDQYSDWLLHMRDSGWWVADLHYPMKKVLDSGVHLADDGVHPGDAGHRIMAQALLRAIGEKQLTTDTALLELVARRQAILKDAWLTAAGHKRPMPAGLPMGKANQQAAVLTEQINSLLNKK</sequence>
<dbReference type="GO" id="GO:0004622">
    <property type="term" value="F:phosphatidylcholine lysophospholipase activity"/>
    <property type="evidence" value="ECO:0007669"/>
    <property type="project" value="TreeGrafter"/>
</dbReference>
<dbReference type="InterPro" id="IPR051532">
    <property type="entry name" value="Ester_Hydrolysis_Enzymes"/>
</dbReference>
<evidence type="ECO:0000313" key="2">
    <source>
        <dbReference type="EMBL" id="GAO43004.1"/>
    </source>
</evidence>
<name>A0A0E9MZI9_9BACT</name>
<evidence type="ECO:0000259" key="1">
    <source>
        <dbReference type="Pfam" id="PF13472"/>
    </source>
</evidence>
<protein>
    <recommendedName>
        <fullName evidence="1">SGNH hydrolase-type esterase domain-containing protein</fullName>
    </recommendedName>
</protein>
<dbReference type="InterPro" id="IPR013830">
    <property type="entry name" value="SGNH_hydro"/>
</dbReference>
<organism evidence="2 3">
    <name type="scientific">Flavihumibacter petaseus NBRC 106054</name>
    <dbReference type="NCBI Taxonomy" id="1220578"/>
    <lineage>
        <taxon>Bacteria</taxon>
        <taxon>Pseudomonadati</taxon>
        <taxon>Bacteroidota</taxon>
        <taxon>Chitinophagia</taxon>
        <taxon>Chitinophagales</taxon>
        <taxon>Chitinophagaceae</taxon>
        <taxon>Flavihumibacter</taxon>
    </lineage>
</organism>
<dbReference type="CDD" id="cd01834">
    <property type="entry name" value="SGNH_hydrolase_like_2"/>
    <property type="match status" value="1"/>
</dbReference>
<evidence type="ECO:0000313" key="3">
    <source>
        <dbReference type="Proteomes" id="UP000033121"/>
    </source>
</evidence>
<dbReference type="InterPro" id="IPR036514">
    <property type="entry name" value="SGNH_hydro_sf"/>
</dbReference>
<dbReference type="SUPFAM" id="SSF52266">
    <property type="entry name" value="SGNH hydrolase"/>
    <property type="match status" value="1"/>
</dbReference>